<keyword evidence="5 9" id="KW-0297">G-protein coupled receptor</keyword>
<protein>
    <recommendedName>
        <fullName evidence="10">Olfactory receptor</fullName>
    </recommendedName>
</protein>
<evidence type="ECO:0000256" key="5">
    <source>
        <dbReference type="ARBA" id="ARBA00023040"/>
    </source>
</evidence>
<dbReference type="AlphaFoldDB" id="M7ARS6"/>
<feature type="transmembrane region" description="Helical" evidence="10">
    <location>
        <begin position="61"/>
        <end position="79"/>
    </location>
</feature>
<evidence type="ECO:0000256" key="7">
    <source>
        <dbReference type="ARBA" id="ARBA00023170"/>
    </source>
</evidence>
<keyword evidence="10" id="KW-1003">Cell membrane</keyword>
<evidence type="ECO:0000256" key="6">
    <source>
        <dbReference type="ARBA" id="ARBA00023136"/>
    </source>
</evidence>
<feature type="transmembrane region" description="Helical" evidence="10">
    <location>
        <begin position="91"/>
        <end position="118"/>
    </location>
</feature>
<dbReference type="Proteomes" id="UP000031443">
    <property type="component" value="Unassembled WGS sequence"/>
</dbReference>
<keyword evidence="6 10" id="KW-0472">Membrane</keyword>
<feature type="transmembrane region" description="Helical" evidence="10">
    <location>
        <begin position="198"/>
        <end position="221"/>
    </location>
</feature>
<evidence type="ECO:0000256" key="8">
    <source>
        <dbReference type="ARBA" id="ARBA00023224"/>
    </source>
</evidence>
<dbReference type="eggNOG" id="ENOG502TEFF">
    <property type="taxonomic scope" value="Eukaryota"/>
</dbReference>
<dbReference type="Gene3D" id="1.20.1070.10">
    <property type="entry name" value="Rhodopsin 7-helix transmembrane proteins"/>
    <property type="match status" value="1"/>
</dbReference>
<evidence type="ECO:0000256" key="1">
    <source>
        <dbReference type="ARBA" id="ARBA00002936"/>
    </source>
</evidence>
<evidence type="ECO:0000256" key="4">
    <source>
        <dbReference type="ARBA" id="ARBA00022989"/>
    </source>
</evidence>
<keyword evidence="8 9" id="KW-0807">Transducer</keyword>
<proteinExistence type="inferred from homology"/>
<evidence type="ECO:0000259" key="11">
    <source>
        <dbReference type="PROSITE" id="PS50262"/>
    </source>
</evidence>
<evidence type="ECO:0000256" key="9">
    <source>
        <dbReference type="RuleBase" id="RU000688"/>
    </source>
</evidence>
<evidence type="ECO:0000313" key="12">
    <source>
        <dbReference type="EMBL" id="EMP25570.1"/>
    </source>
</evidence>
<gene>
    <name evidence="12" type="ORF">UY3_17350</name>
</gene>
<keyword evidence="3 9" id="KW-0812">Transmembrane</keyword>
<dbReference type="OrthoDB" id="9416461at2759"/>
<dbReference type="SUPFAM" id="SSF81321">
    <property type="entry name" value="Family A G protein-coupled receptor-like"/>
    <property type="match status" value="1"/>
</dbReference>
<dbReference type="InterPro" id="IPR000276">
    <property type="entry name" value="GPCR_Rhodpsn"/>
</dbReference>
<keyword evidence="4 10" id="KW-1133">Transmembrane helix</keyword>
<dbReference type="PROSITE" id="PS50262">
    <property type="entry name" value="G_PROTEIN_RECEP_F1_2"/>
    <property type="match status" value="1"/>
</dbReference>
<organism evidence="12 13">
    <name type="scientific">Chelonia mydas</name>
    <name type="common">Green sea-turtle</name>
    <name type="synonym">Chelonia agassizi</name>
    <dbReference type="NCBI Taxonomy" id="8469"/>
    <lineage>
        <taxon>Eukaryota</taxon>
        <taxon>Metazoa</taxon>
        <taxon>Chordata</taxon>
        <taxon>Craniata</taxon>
        <taxon>Vertebrata</taxon>
        <taxon>Euteleostomi</taxon>
        <taxon>Archelosauria</taxon>
        <taxon>Testudinata</taxon>
        <taxon>Testudines</taxon>
        <taxon>Cryptodira</taxon>
        <taxon>Durocryptodira</taxon>
        <taxon>Americhelydia</taxon>
        <taxon>Chelonioidea</taxon>
        <taxon>Cheloniidae</taxon>
        <taxon>Chelonia</taxon>
    </lineage>
</organism>
<feature type="transmembrane region" description="Helical" evidence="10">
    <location>
        <begin position="130"/>
        <end position="151"/>
    </location>
</feature>
<dbReference type="InterPro" id="IPR000725">
    <property type="entry name" value="Olfact_rcpt"/>
</dbReference>
<comment type="similarity">
    <text evidence="9">Belongs to the G-protein coupled receptor 1 family.</text>
</comment>
<evidence type="ECO:0000256" key="2">
    <source>
        <dbReference type="ARBA" id="ARBA00004141"/>
    </source>
</evidence>
<dbReference type="KEGG" id="cmy:102943383"/>
<dbReference type="PANTHER" id="PTHR48018">
    <property type="entry name" value="OLFACTORY RECEPTOR"/>
    <property type="match status" value="1"/>
</dbReference>
<feature type="domain" description="G-protein coupled receptors family 1 profile" evidence="11">
    <location>
        <begin position="41"/>
        <end position="290"/>
    </location>
</feature>
<sequence length="332" mass="36448">MGSGNSTSLTEFILLGFTSSPELRALLFALFSVSYVTILLGNGSLLLVIHLNARLHTPMYLFLRHLSFVDLCYASAIIPKALNSFVTGDGTISFLGCTVQFCVFGGMLTTECCLLAAMAYDRFVAICKPLLYTVAMSDGVCTWLLACSYASGFLNSLIQTLCTFSLPFCGANQVDHFFCDITSLVKLSCTETQSNMTIILASACVIGVSSFLTTLTSYLYIFSAILRIPSHQGRRKTFSTCTSHLTAISIFFGTLIFMYVRPKPSYSAQQDKAVSVLYTLVIPMVNPMIYSLRNKEVKEALRRRLPVTVSGLHLPTLPSSKEPGLNRAFYNT</sequence>
<dbReference type="PRINTS" id="PR00237">
    <property type="entry name" value="GPCRRHODOPSN"/>
</dbReference>
<reference evidence="13" key="1">
    <citation type="journal article" date="2013" name="Nat. Genet.">
        <title>The draft genomes of soft-shell turtle and green sea turtle yield insights into the development and evolution of the turtle-specific body plan.</title>
        <authorList>
            <person name="Wang Z."/>
            <person name="Pascual-Anaya J."/>
            <person name="Zadissa A."/>
            <person name="Li W."/>
            <person name="Niimura Y."/>
            <person name="Huang Z."/>
            <person name="Li C."/>
            <person name="White S."/>
            <person name="Xiong Z."/>
            <person name="Fang D."/>
            <person name="Wang B."/>
            <person name="Ming Y."/>
            <person name="Chen Y."/>
            <person name="Zheng Y."/>
            <person name="Kuraku S."/>
            <person name="Pignatelli M."/>
            <person name="Herrero J."/>
            <person name="Beal K."/>
            <person name="Nozawa M."/>
            <person name="Li Q."/>
            <person name="Wang J."/>
            <person name="Zhang H."/>
            <person name="Yu L."/>
            <person name="Shigenobu S."/>
            <person name="Wang J."/>
            <person name="Liu J."/>
            <person name="Flicek P."/>
            <person name="Searle S."/>
            <person name="Wang J."/>
            <person name="Kuratani S."/>
            <person name="Yin Y."/>
            <person name="Aken B."/>
            <person name="Zhang G."/>
            <person name="Irie N."/>
        </authorList>
    </citation>
    <scope>NUCLEOTIDE SEQUENCE [LARGE SCALE GENOMIC DNA]</scope>
</reference>
<dbReference type="PROSITE" id="PS00237">
    <property type="entry name" value="G_PROTEIN_RECEP_F1_1"/>
    <property type="match status" value="1"/>
</dbReference>
<dbReference type="InterPro" id="IPR017452">
    <property type="entry name" value="GPCR_Rhodpsn_7TM"/>
</dbReference>
<evidence type="ECO:0000256" key="10">
    <source>
        <dbReference type="RuleBase" id="RU363047"/>
    </source>
</evidence>
<evidence type="ECO:0000313" key="13">
    <source>
        <dbReference type="Proteomes" id="UP000031443"/>
    </source>
</evidence>
<keyword evidence="7 9" id="KW-0675">Receptor</keyword>
<dbReference type="GO" id="GO:0004930">
    <property type="term" value="F:G protein-coupled receptor activity"/>
    <property type="evidence" value="ECO:0007669"/>
    <property type="project" value="UniProtKB-KW"/>
</dbReference>
<evidence type="ECO:0000256" key="3">
    <source>
        <dbReference type="ARBA" id="ARBA00022692"/>
    </source>
</evidence>
<feature type="transmembrane region" description="Helical" evidence="10">
    <location>
        <begin position="242"/>
        <end position="261"/>
    </location>
</feature>
<keyword evidence="10" id="KW-0716">Sensory transduction</keyword>
<dbReference type="Pfam" id="PF13853">
    <property type="entry name" value="7tm_4"/>
    <property type="match status" value="1"/>
</dbReference>
<keyword evidence="10" id="KW-0552">Olfaction</keyword>
<comment type="subcellular location">
    <subcellularLocation>
        <location evidence="10">Cell membrane</location>
        <topology evidence="10">Multi-pass membrane protein</topology>
    </subcellularLocation>
    <subcellularLocation>
        <location evidence="2">Membrane</location>
        <topology evidence="2">Multi-pass membrane protein</topology>
    </subcellularLocation>
</comment>
<name>M7ARS6_CHEMY</name>
<feature type="transmembrane region" description="Helical" evidence="10">
    <location>
        <begin position="273"/>
        <end position="292"/>
    </location>
</feature>
<dbReference type="FunFam" id="1.20.1070.10:FF:000003">
    <property type="entry name" value="Olfactory receptor"/>
    <property type="match status" value="1"/>
</dbReference>
<dbReference type="GO" id="GO:0005886">
    <property type="term" value="C:plasma membrane"/>
    <property type="evidence" value="ECO:0007669"/>
    <property type="project" value="UniProtKB-SubCell"/>
</dbReference>
<dbReference type="EMBL" id="KB588105">
    <property type="protein sequence ID" value="EMP25570.1"/>
    <property type="molecule type" value="Genomic_DNA"/>
</dbReference>
<keyword evidence="13" id="KW-1185">Reference proteome</keyword>
<dbReference type="PRINTS" id="PR00245">
    <property type="entry name" value="OLFACTORYR"/>
</dbReference>
<comment type="function">
    <text evidence="1">Odorant receptor.</text>
</comment>
<accession>M7ARS6</accession>
<dbReference type="GO" id="GO:0004984">
    <property type="term" value="F:olfactory receptor activity"/>
    <property type="evidence" value="ECO:0007669"/>
    <property type="project" value="InterPro"/>
</dbReference>
<feature type="transmembrane region" description="Helical" evidence="10">
    <location>
        <begin position="25"/>
        <end position="49"/>
    </location>
</feature>